<dbReference type="RefSeq" id="WP_274153285.1">
    <property type="nucleotide sequence ID" value="NZ_CP117812.1"/>
</dbReference>
<gene>
    <name evidence="1" type="ORF">PQO03_21610</name>
</gene>
<evidence type="ECO:0000313" key="2">
    <source>
        <dbReference type="Proteomes" id="UP001214250"/>
    </source>
</evidence>
<keyword evidence="2" id="KW-1185">Reference proteome</keyword>
<proteinExistence type="predicted"/>
<dbReference type="EMBL" id="CP117812">
    <property type="protein sequence ID" value="WDE98412.1"/>
    <property type="molecule type" value="Genomic_DNA"/>
</dbReference>
<name>A0ABY7VZW3_9BACT</name>
<organism evidence="1 2">
    <name type="scientific">Lentisphaera profundi</name>
    <dbReference type="NCBI Taxonomy" id="1658616"/>
    <lineage>
        <taxon>Bacteria</taxon>
        <taxon>Pseudomonadati</taxon>
        <taxon>Lentisphaerota</taxon>
        <taxon>Lentisphaeria</taxon>
        <taxon>Lentisphaerales</taxon>
        <taxon>Lentisphaeraceae</taxon>
        <taxon>Lentisphaera</taxon>
    </lineage>
</organism>
<evidence type="ECO:0000313" key="1">
    <source>
        <dbReference type="EMBL" id="WDE98412.1"/>
    </source>
</evidence>
<protein>
    <submittedName>
        <fullName evidence="1">Uncharacterized protein</fullName>
    </submittedName>
</protein>
<dbReference type="Proteomes" id="UP001214250">
    <property type="component" value="Chromosome 2"/>
</dbReference>
<reference evidence="1 2" key="1">
    <citation type="submission" date="2023-02" db="EMBL/GenBank/DDBJ databases">
        <title>Genome sequence of Lentisphaera profundi SAORIC-696.</title>
        <authorList>
            <person name="Kim e."/>
            <person name="Cho J.-C."/>
            <person name="Choi A."/>
            <person name="Kang I."/>
        </authorList>
    </citation>
    <scope>NUCLEOTIDE SEQUENCE [LARGE SCALE GENOMIC DNA]</scope>
    <source>
        <strain evidence="1 2">SAORIC-696</strain>
    </source>
</reference>
<sequence length="179" mass="20940">MSLPQLKELKEEHFSEACEKVQLAYKVGEQLGERFSSYSNLLLTDMTELLHLGREALINYHLAPDESIKSKLKLLNILQLTMNQLKDESCDFLELKQYSKWKCNSARVSFVYSMSNQDDYSYKSYSNFIESNKIDKVANLLICLIDQAIDELDYEIHILERRIKRSMSLTKIKDKLSRV</sequence>
<accession>A0ABY7VZW3</accession>